<evidence type="ECO:0008006" key="4">
    <source>
        <dbReference type="Google" id="ProtNLM"/>
    </source>
</evidence>
<sequence>MRKSSLLFLLSTIILFNLSCSSTNRLTMGVTTPPRIAIPANVTKIGIIDRSIPSEENNKLDKLDKILSLEGLNLDKEGAKFALNGLLDELSRDGRFEIVKIIDDVEAQRKGLGVFPAALPSELVQEICESNDVDILFSLEFYDTDTAPSYELTTVSIPNNIGINVAIPGHRLTLNTVIKNGWRVYDPHSKTVLDEYRYNDYLTSVGEGINPAKAFEAIAGRKEGVMQISSNIGVDYGLLTRPANIRVARDYFVRGTNNFKIAMRRARTGNWDGAADLWATELDNQKMKVAGRAHYNMAIINEINGDLQKALEFASASYSDYETRLALTYVNILKRRIAQQQQLEATFDQLSR</sequence>
<dbReference type="EMBL" id="CP022957">
    <property type="protein sequence ID" value="ASV32313.1"/>
    <property type="molecule type" value="Genomic_DNA"/>
</dbReference>
<keyword evidence="1" id="KW-0732">Signal</keyword>
<dbReference type="RefSeq" id="WP_094998869.1">
    <property type="nucleotide sequence ID" value="NZ_BMJL01000011.1"/>
</dbReference>
<organism evidence="2 3">
    <name type="scientific">Maribacter cobaltidurans</name>
    <dbReference type="NCBI Taxonomy" id="1178778"/>
    <lineage>
        <taxon>Bacteria</taxon>
        <taxon>Pseudomonadati</taxon>
        <taxon>Bacteroidota</taxon>
        <taxon>Flavobacteriia</taxon>
        <taxon>Flavobacteriales</taxon>
        <taxon>Flavobacteriaceae</taxon>
        <taxon>Maribacter</taxon>
    </lineage>
</organism>
<evidence type="ECO:0000256" key="1">
    <source>
        <dbReference type="SAM" id="SignalP"/>
    </source>
</evidence>
<proteinExistence type="predicted"/>
<protein>
    <recommendedName>
        <fullName evidence="4">Tetratricopeptide repeat protein</fullName>
    </recommendedName>
</protein>
<keyword evidence="3" id="KW-1185">Reference proteome</keyword>
<gene>
    <name evidence="2" type="ORF">CJ263_19945</name>
</gene>
<dbReference type="AlphaFoldDB" id="A0A223VAB4"/>
<dbReference type="Pfam" id="PF19867">
    <property type="entry name" value="DUF6340"/>
    <property type="match status" value="1"/>
</dbReference>
<feature type="chain" id="PRO_5012171884" description="Tetratricopeptide repeat protein" evidence="1">
    <location>
        <begin position="20"/>
        <end position="352"/>
    </location>
</feature>
<accession>A0A223VAB4</accession>
<feature type="signal peptide" evidence="1">
    <location>
        <begin position="1"/>
        <end position="19"/>
    </location>
</feature>
<name>A0A223VAB4_9FLAO</name>
<dbReference type="OrthoDB" id="632318at2"/>
<dbReference type="KEGG" id="marb:CJ263_19945"/>
<dbReference type="InterPro" id="IPR045921">
    <property type="entry name" value="DUF6340"/>
</dbReference>
<evidence type="ECO:0000313" key="2">
    <source>
        <dbReference type="EMBL" id="ASV32313.1"/>
    </source>
</evidence>
<reference evidence="2 3" key="1">
    <citation type="submission" date="2017-08" db="EMBL/GenBank/DDBJ databases">
        <title>The complete genome sequence of Maribacter sp. B1, isolated from deep-sea sediment.</title>
        <authorList>
            <person name="Wu Y.-H."/>
            <person name="Cheng H."/>
            <person name="Xu X.-W."/>
        </authorList>
    </citation>
    <scope>NUCLEOTIDE SEQUENCE [LARGE SCALE GENOMIC DNA]</scope>
    <source>
        <strain evidence="2 3">B1</strain>
    </source>
</reference>
<dbReference type="Proteomes" id="UP000215244">
    <property type="component" value="Chromosome"/>
</dbReference>
<evidence type="ECO:0000313" key="3">
    <source>
        <dbReference type="Proteomes" id="UP000215244"/>
    </source>
</evidence>